<name>A0A9W9DQU3_9AGAR</name>
<evidence type="ECO:0000256" key="1">
    <source>
        <dbReference type="SAM" id="MobiDB-lite"/>
    </source>
</evidence>
<organism evidence="3 4">
    <name type="scientific">Lentinula aciculospora</name>
    <dbReference type="NCBI Taxonomy" id="153920"/>
    <lineage>
        <taxon>Eukaryota</taxon>
        <taxon>Fungi</taxon>
        <taxon>Dikarya</taxon>
        <taxon>Basidiomycota</taxon>
        <taxon>Agaricomycotina</taxon>
        <taxon>Agaricomycetes</taxon>
        <taxon>Agaricomycetidae</taxon>
        <taxon>Agaricales</taxon>
        <taxon>Marasmiineae</taxon>
        <taxon>Omphalotaceae</taxon>
        <taxon>Lentinula</taxon>
    </lineage>
</organism>
<evidence type="ECO:0000313" key="4">
    <source>
        <dbReference type="Proteomes" id="UP001150266"/>
    </source>
</evidence>
<accession>A0A9W9DQU3</accession>
<dbReference type="Proteomes" id="UP001150266">
    <property type="component" value="Unassembled WGS sequence"/>
</dbReference>
<comment type="caution">
    <text evidence="3">The sequence shown here is derived from an EMBL/GenBank/DDBJ whole genome shotgun (WGS) entry which is preliminary data.</text>
</comment>
<evidence type="ECO:0000256" key="2">
    <source>
        <dbReference type="SAM" id="SignalP"/>
    </source>
</evidence>
<feature type="compositionally biased region" description="Basic and acidic residues" evidence="1">
    <location>
        <begin position="100"/>
        <end position="114"/>
    </location>
</feature>
<feature type="region of interest" description="Disordered" evidence="1">
    <location>
        <begin position="95"/>
        <end position="114"/>
    </location>
</feature>
<protein>
    <submittedName>
        <fullName evidence="3">Uncharacterized protein</fullName>
    </submittedName>
</protein>
<feature type="chain" id="PRO_5040799784" evidence="2">
    <location>
        <begin position="26"/>
        <end position="224"/>
    </location>
</feature>
<gene>
    <name evidence="3" type="ORF">J3R30DRAFT_2101712</name>
</gene>
<sequence length="224" mass="24868">MYLCTSPSHFFVLLCLGTSFLAATASPLPVVGHNPGHPESSTSASKISSSDEYKVNVYVGIIDTDSKDEWSFLIFAELDLMLGAEIPGKHYGSSINKHTSKVDEKSTEKPFDGSKDNLIPRTQIYKNFWGQLQYGIDVLPLGSMVFESQAQGEDTIKSMPDRIKLPFAAAKKGGGFMDYILLVLEDMTKKGHDKSQGSMSTYRLMYEERYNQVSKEVFGVDLKP</sequence>
<evidence type="ECO:0000313" key="3">
    <source>
        <dbReference type="EMBL" id="KAJ4481927.1"/>
    </source>
</evidence>
<dbReference type="AlphaFoldDB" id="A0A9W9DQU3"/>
<feature type="signal peptide" evidence="2">
    <location>
        <begin position="1"/>
        <end position="25"/>
    </location>
</feature>
<proteinExistence type="predicted"/>
<keyword evidence="2" id="KW-0732">Signal</keyword>
<reference evidence="3" key="1">
    <citation type="submission" date="2022-08" db="EMBL/GenBank/DDBJ databases">
        <title>A Global Phylogenomic Analysis of the Shiitake Genus Lentinula.</title>
        <authorList>
            <consortium name="DOE Joint Genome Institute"/>
            <person name="Sierra-Patev S."/>
            <person name="Min B."/>
            <person name="Naranjo-Ortiz M."/>
            <person name="Looney B."/>
            <person name="Konkel Z."/>
            <person name="Slot J.C."/>
            <person name="Sakamoto Y."/>
            <person name="Steenwyk J.L."/>
            <person name="Rokas A."/>
            <person name="Carro J."/>
            <person name="Camarero S."/>
            <person name="Ferreira P."/>
            <person name="Molpeceres G."/>
            <person name="Ruiz-Duenas F.J."/>
            <person name="Serrano A."/>
            <person name="Henrissat B."/>
            <person name="Drula E."/>
            <person name="Hughes K.W."/>
            <person name="Mata J.L."/>
            <person name="Ishikawa N.K."/>
            <person name="Vargas-Isla R."/>
            <person name="Ushijima S."/>
            <person name="Smith C.A."/>
            <person name="Ahrendt S."/>
            <person name="Andreopoulos W."/>
            <person name="He G."/>
            <person name="Labutti K."/>
            <person name="Lipzen A."/>
            <person name="Ng V."/>
            <person name="Riley R."/>
            <person name="Sandor L."/>
            <person name="Barry K."/>
            <person name="Martinez A.T."/>
            <person name="Xiao Y."/>
            <person name="Gibbons J.G."/>
            <person name="Terashima K."/>
            <person name="Grigoriev I.V."/>
            <person name="Hibbett D.S."/>
        </authorList>
    </citation>
    <scope>NUCLEOTIDE SEQUENCE</scope>
    <source>
        <strain evidence="3">JLM2183</strain>
    </source>
</reference>
<keyword evidence="4" id="KW-1185">Reference proteome</keyword>
<dbReference type="EMBL" id="JAOTPV010000005">
    <property type="protein sequence ID" value="KAJ4481927.1"/>
    <property type="molecule type" value="Genomic_DNA"/>
</dbReference>